<dbReference type="Pfam" id="PF13537">
    <property type="entry name" value="GATase_7"/>
    <property type="match status" value="1"/>
</dbReference>
<dbReference type="InterPro" id="IPR006426">
    <property type="entry name" value="Asn_synth_AEB"/>
</dbReference>
<dbReference type="PIRSF" id="PIRSF001589">
    <property type="entry name" value="Asn_synthetase_glu-h"/>
    <property type="match status" value="1"/>
</dbReference>
<evidence type="ECO:0000259" key="11">
    <source>
        <dbReference type="PROSITE" id="PS51278"/>
    </source>
</evidence>
<dbReference type="Proteomes" id="UP000199074">
    <property type="component" value="Unassembled WGS sequence"/>
</dbReference>
<evidence type="ECO:0000256" key="9">
    <source>
        <dbReference type="PIRSR" id="PIRSR001589-2"/>
    </source>
</evidence>
<evidence type="ECO:0000256" key="8">
    <source>
        <dbReference type="PIRSR" id="PIRSR001589-1"/>
    </source>
</evidence>
<organism evidence="12 13">
    <name type="scientific">Devosia crocina</name>
    <dbReference type="NCBI Taxonomy" id="429728"/>
    <lineage>
        <taxon>Bacteria</taxon>
        <taxon>Pseudomonadati</taxon>
        <taxon>Pseudomonadota</taxon>
        <taxon>Alphaproteobacteria</taxon>
        <taxon>Hyphomicrobiales</taxon>
        <taxon>Devosiaceae</taxon>
        <taxon>Devosia</taxon>
    </lineage>
</organism>
<dbReference type="PANTHER" id="PTHR43284:SF1">
    <property type="entry name" value="ASPARAGINE SYNTHETASE"/>
    <property type="match status" value="1"/>
</dbReference>
<keyword evidence="5 9" id="KW-0067">ATP-binding</keyword>
<gene>
    <name evidence="12" type="ORF">SAMN05216456_2807</name>
</gene>
<dbReference type="EC" id="6.3.5.4" evidence="3"/>
<dbReference type="InterPro" id="IPR001962">
    <property type="entry name" value="Asn_synthase"/>
</dbReference>
<evidence type="ECO:0000256" key="2">
    <source>
        <dbReference type="ARBA" id="ARBA00005752"/>
    </source>
</evidence>
<dbReference type="PROSITE" id="PS51278">
    <property type="entry name" value="GATASE_TYPE_2"/>
    <property type="match status" value="1"/>
</dbReference>
<name>A0A1I7NRI9_9HYPH</name>
<feature type="site" description="Important for beta-aspartyl-AMP intermediate formation" evidence="10">
    <location>
        <position position="366"/>
    </location>
</feature>
<sequence>MCGLVGYKAEGFSPETGRGYLHDMTDAISHRGPDAEGHWCQEGIGMGHRRLSIVGLEDGQQPMGLEDLVLVFNGEIFNFVELRAELEARGRRFRTGSDTEVILHLYAEHGTGAIERLNGDFAFALWDGARRRLVLARDRAGVRPLFYAQRAEGLFFASEIKALLAVPGIEAALDPFALDEIFTLWAPLAPRSGFKDIFELPPGHFMVVGGEVARLERYWDFEFPDMSEGYDTRNEVALAEEVLAVLDDATRIRMRADVPVGAYLSGGLDSAITAALARRHTPQQLSTFSVGFESAEHDETAFQAVMAEALGTGHAAISCSNDDIARVFPEVIAHTERPIVRTAPAPLYLLSGLVQDRGIKVVLTGEGADEVFAGYDLFKEDKVRRFAARQPGSTRRPLLFKRLYPYLPGLQNQSADYLTAFFGVTPELLSDPLASHRPRFRSTAAAKVFFSGDLRAQLQGYDAAAALAETLPARFARWHPQHQAQYLESRYLLPGYILASQGDRMAMAHGVEGRFPFLDHRVMALASLLPPRMTLKGLVEKHILRRATAHLLPPSIGSRTKQPYRAPDSQAFATSKKRDYVNELLAPAAVAETGLFNPQAVAKLVAKAGETGVEGFRDNTAYVGILSTQIWHRKFSAGRTSAAVAAE</sequence>
<evidence type="ECO:0000256" key="1">
    <source>
        <dbReference type="ARBA" id="ARBA00005187"/>
    </source>
</evidence>
<dbReference type="RefSeq" id="WP_092425605.1">
    <property type="nucleotide sequence ID" value="NZ_FPCK01000003.1"/>
</dbReference>
<evidence type="ECO:0000256" key="5">
    <source>
        <dbReference type="ARBA" id="ARBA00022840"/>
    </source>
</evidence>
<dbReference type="GO" id="GO:0004066">
    <property type="term" value="F:asparagine synthase (glutamine-hydrolyzing) activity"/>
    <property type="evidence" value="ECO:0007669"/>
    <property type="project" value="UniProtKB-EC"/>
</dbReference>
<dbReference type="Pfam" id="PF00733">
    <property type="entry name" value="Asn_synthase"/>
    <property type="match status" value="1"/>
</dbReference>
<keyword evidence="4 9" id="KW-0547">Nucleotide-binding</keyword>
<dbReference type="CDD" id="cd00712">
    <property type="entry name" value="AsnB"/>
    <property type="match status" value="1"/>
</dbReference>
<dbReference type="NCBIfam" id="TIGR01536">
    <property type="entry name" value="asn_synth_AEB"/>
    <property type="match status" value="1"/>
</dbReference>
<dbReference type="OrthoDB" id="9763290at2"/>
<dbReference type="PANTHER" id="PTHR43284">
    <property type="entry name" value="ASPARAGINE SYNTHETASE (GLUTAMINE-HYDROLYZING)"/>
    <property type="match status" value="1"/>
</dbReference>
<accession>A0A1I7NRI9</accession>
<evidence type="ECO:0000256" key="7">
    <source>
        <dbReference type="ARBA" id="ARBA00048741"/>
    </source>
</evidence>
<dbReference type="GO" id="GO:0005829">
    <property type="term" value="C:cytosol"/>
    <property type="evidence" value="ECO:0007669"/>
    <property type="project" value="TreeGrafter"/>
</dbReference>
<comment type="pathway">
    <text evidence="1">Amino-acid biosynthesis; L-asparagine biosynthesis; L-asparagine from L-aspartate (L-Gln route): step 1/1.</text>
</comment>
<dbReference type="Gene3D" id="3.40.50.620">
    <property type="entry name" value="HUPs"/>
    <property type="match status" value="1"/>
</dbReference>
<feature type="domain" description="Glutamine amidotransferase type-2" evidence="11">
    <location>
        <begin position="2"/>
        <end position="211"/>
    </location>
</feature>
<protein>
    <recommendedName>
        <fullName evidence="3">asparagine synthase (glutamine-hydrolyzing)</fullName>
        <ecNumber evidence="3">6.3.5.4</ecNumber>
    </recommendedName>
</protein>
<feature type="binding site" evidence="9">
    <location>
        <position position="290"/>
    </location>
    <ligand>
        <name>ATP</name>
        <dbReference type="ChEBI" id="CHEBI:30616"/>
    </ligand>
</feature>
<feature type="binding site" evidence="9">
    <location>
        <position position="98"/>
    </location>
    <ligand>
        <name>L-glutamine</name>
        <dbReference type="ChEBI" id="CHEBI:58359"/>
    </ligand>
</feature>
<keyword evidence="13" id="KW-1185">Reference proteome</keyword>
<dbReference type="GO" id="GO:0005524">
    <property type="term" value="F:ATP binding"/>
    <property type="evidence" value="ECO:0007669"/>
    <property type="project" value="UniProtKB-KW"/>
</dbReference>
<evidence type="ECO:0000313" key="13">
    <source>
        <dbReference type="Proteomes" id="UP000199074"/>
    </source>
</evidence>
<dbReference type="InterPro" id="IPR017932">
    <property type="entry name" value="GATase_2_dom"/>
</dbReference>
<evidence type="ECO:0000256" key="10">
    <source>
        <dbReference type="PIRSR" id="PIRSR001589-3"/>
    </source>
</evidence>
<evidence type="ECO:0000256" key="6">
    <source>
        <dbReference type="ARBA" id="ARBA00022962"/>
    </source>
</evidence>
<dbReference type="Gene3D" id="3.60.20.10">
    <property type="entry name" value="Glutamine Phosphoribosylpyrophosphate, subunit 1, domain 1"/>
    <property type="match status" value="1"/>
</dbReference>
<keyword evidence="6 8" id="KW-0315">Glutamine amidotransferase</keyword>
<feature type="active site" description="For GATase activity" evidence="8">
    <location>
        <position position="2"/>
    </location>
</feature>
<dbReference type="SUPFAM" id="SSF56235">
    <property type="entry name" value="N-terminal nucleophile aminohydrolases (Ntn hydrolases)"/>
    <property type="match status" value="1"/>
</dbReference>
<dbReference type="InterPro" id="IPR014729">
    <property type="entry name" value="Rossmann-like_a/b/a_fold"/>
</dbReference>
<keyword evidence="8" id="KW-0028">Amino-acid biosynthesis</keyword>
<dbReference type="STRING" id="429728.SAMN05216456_2807"/>
<dbReference type="InterPro" id="IPR029055">
    <property type="entry name" value="Ntn_hydrolases_N"/>
</dbReference>
<dbReference type="SUPFAM" id="SSF52402">
    <property type="entry name" value="Adenine nucleotide alpha hydrolases-like"/>
    <property type="match status" value="1"/>
</dbReference>
<dbReference type="GO" id="GO:0006529">
    <property type="term" value="P:asparagine biosynthetic process"/>
    <property type="evidence" value="ECO:0007669"/>
    <property type="project" value="UniProtKB-KW"/>
</dbReference>
<evidence type="ECO:0000256" key="3">
    <source>
        <dbReference type="ARBA" id="ARBA00012737"/>
    </source>
</evidence>
<dbReference type="CDD" id="cd01991">
    <property type="entry name" value="Asn_synthase_B_C"/>
    <property type="match status" value="1"/>
</dbReference>
<dbReference type="InterPro" id="IPR033738">
    <property type="entry name" value="AsnB_N"/>
</dbReference>
<dbReference type="AlphaFoldDB" id="A0A1I7NRI9"/>
<reference evidence="12 13" key="1">
    <citation type="submission" date="2016-10" db="EMBL/GenBank/DDBJ databases">
        <authorList>
            <person name="de Groot N.N."/>
        </authorList>
    </citation>
    <scope>NUCLEOTIDE SEQUENCE [LARGE SCALE GENOMIC DNA]</scope>
    <source>
        <strain evidence="12 13">IPL20</strain>
    </source>
</reference>
<proteinExistence type="inferred from homology"/>
<evidence type="ECO:0000256" key="4">
    <source>
        <dbReference type="ARBA" id="ARBA00022741"/>
    </source>
</evidence>
<evidence type="ECO:0000313" key="12">
    <source>
        <dbReference type="EMBL" id="SFV37210.1"/>
    </source>
</evidence>
<dbReference type="InterPro" id="IPR051786">
    <property type="entry name" value="ASN_synthetase/amidase"/>
</dbReference>
<keyword evidence="8" id="KW-0061">Asparagine biosynthesis</keyword>
<dbReference type="EMBL" id="FPCK01000003">
    <property type="protein sequence ID" value="SFV37210.1"/>
    <property type="molecule type" value="Genomic_DNA"/>
</dbReference>
<comment type="similarity">
    <text evidence="2">Belongs to the asparagine synthetase family.</text>
</comment>
<comment type="catalytic activity">
    <reaction evidence="7">
        <text>L-aspartate + L-glutamine + ATP + H2O = L-asparagine + L-glutamate + AMP + diphosphate + H(+)</text>
        <dbReference type="Rhea" id="RHEA:12228"/>
        <dbReference type="ChEBI" id="CHEBI:15377"/>
        <dbReference type="ChEBI" id="CHEBI:15378"/>
        <dbReference type="ChEBI" id="CHEBI:29985"/>
        <dbReference type="ChEBI" id="CHEBI:29991"/>
        <dbReference type="ChEBI" id="CHEBI:30616"/>
        <dbReference type="ChEBI" id="CHEBI:33019"/>
        <dbReference type="ChEBI" id="CHEBI:58048"/>
        <dbReference type="ChEBI" id="CHEBI:58359"/>
        <dbReference type="ChEBI" id="CHEBI:456215"/>
        <dbReference type="EC" id="6.3.5.4"/>
    </reaction>
</comment>